<organism evidence="5 6">
    <name type="scientific">Leptosia nina</name>
    <dbReference type="NCBI Taxonomy" id="320188"/>
    <lineage>
        <taxon>Eukaryota</taxon>
        <taxon>Metazoa</taxon>
        <taxon>Ecdysozoa</taxon>
        <taxon>Arthropoda</taxon>
        <taxon>Hexapoda</taxon>
        <taxon>Insecta</taxon>
        <taxon>Pterygota</taxon>
        <taxon>Neoptera</taxon>
        <taxon>Endopterygota</taxon>
        <taxon>Lepidoptera</taxon>
        <taxon>Glossata</taxon>
        <taxon>Ditrysia</taxon>
        <taxon>Papilionoidea</taxon>
        <taxon>Pieridae</taxon>
        <taxon>Pierinae</taxon>
        <taxon>Leptosia</taxon>
    </lineage>
</organism>
<protein>
    <recommendedName>
        <fullName evidence="4">KANL2-like probable zinc-finger domain-containing protein</fullName>
    </recommendedName>
</protein>
<dbReference type="EMBL" id="CAVLEF010000263">
    <property type="protein sequence ID" value="CAK1553880.1"/>
    <property type="molecule type" value="Genomic_DNA"/>
</dbReference>
<dbReference type="PANTHER" id="PTHR16198:SF2">
    <property type="entry name" value="INO80 COMPLEX SUBUNIT D"/>
    <property type="match status" value="1"/>
</dbReference>
<evidence type="ECO:0000256" key="1">
    <source>
        <dbReference type="ARBA" id="ARBA00004123"/>
    </source>
</evidence>
<dbReference type="Pfam" id="PF13891">
    <property type="entry name" value="zf-C3HC3H_KANSL2"/>
    <property type="match status" value="1"/>
</dbReference>
<keyword evidence="2" id="KW-0539">Nucleus</keyword>
<comment type="caution">
    <text evidence="5">The sequence shown here is derived from an EMBL/GenBank/DDBJ whole genome shotgun (WGS) entry which is preliminary data.</text>
</comment>
<keyword evidence="6" id="KW-1185">Reference proteome</keyword>
<comment type="subcellular location">
    <subcellularLocation>
        <location evidence="1">Nucleus</location>
    </subcellularLocation>
</comment>
<evidence type="ECO:0000256" key="2">
    <source>
        <dbReference type="ARBA" id="ARBA00023242"/>
    </source>
</evidence>
<feature type="region of interest" description="Disordered" evidence="3">
    <location>
        <begin position="524"/>
        <end position="554"/>
    </location>
</feature>
<accession>A0AAV1JX40</accession>
<dbReference type="InterPro" id="IPR025927">
    <property type="entry name" value="Znf_KANL2-like"/>
</dbReference>
<evidence type="ECO:0000259" key="4">
    <source>
        <dbReference type="Pfam" id="PF13891"/>
    </source>
</evidence>
<name>A0AAV1JX40_9NEOP</name>
<feature type="compositionally biased region" description="Basic residues" evidence="3">
    <location>
        <begin position="534"/>
        <end position="551"/>
    </location>
</feature>
<reference evidence="5 6" key="1">
    <citation type="submission" date="2023-11" db="EMBL/GenBank/DDBJ databases">
        <authorList>
            <person name="Okamura Y."/>
        </authorList>
    </citation>
    <scope>NUCLEOTIDE SEQUENCE [LARGE SCALE GENOMIC DNA]</scope>
</reference>
<feature type="domain" description="KANL2-like probable zinc-finger" evidence="4">
    <location>
        <begin position="442"/>
        <end position="502"/>
    </location>
</feature>
<dbReference type="PANTHER" id="PTHR16198">
    <property type="match status" value="1"/>
</dbReference>
<evidence type="ECO:0000313" key="6">
    <source>
        <dbReference type="Proteomes" id="UP001497472"/>
    </source>
</evidence>
<evidence type="ECO:0000313" key="5">
    <source>
        <dbReference type="EMBL" id="CAK1553880.1"/>
    </source>
</evidence>
<dbReference type="Proteomes" id="UP001497472">
    <property type="component" value="Unassembled WGS sequence"/>
</dbReference>
<sequence>MSYLSATENVSFSGIPQNIADASCASQYKMAVDSVPGTCNSEANLYINDSSGDEQNYIPHLSDNFFHSKFKIDPNELYTFHDSDVIAGEITVSHTEDNFIFDNETKPKILDSPNKELDILGVFNGEIKEEPKEHILNGHYSPDEVPNAVKKVADKKISNAKVKRGQSPANCMNHPKITVVRRPIQNAKQVSQGKVVLTNNTVLNEKTPSGAVMSGTETFLDVFKREHCTSEKQPGVNKTESYVAPVKIPTAAKKSAVKSSAKIKKGRGPIQHEALQRIPVQSRATVVPNKQWHAPGDELFQCGPLDVQNTNPYKLESSSSDDDNMPDFECSSGPICVEECAAESRSSRLELRRAALRRHVMRTAASLSLSKKHTGHRDLAHLIKKQLNESSSCRLPQQTVNHLLAMRGMSATLSLQERRKLRASGWSGGDSSKLDAQATSMCAEEKCTQSPLPCGRYCLKHVTLAPEQRLYAACAAVFAGGERCKQPLLPLRDQTPLCPEHAWKRDNYELLSRESKPQKAVRKRAWVPSNRTVRPPRKPKRRRRLVPKKPPVHTQSLSEINAYSNSSAYDSEDTGIGGLSESEYIAGANSAELAEVGHVPPDDILDPNVLSQMPDEAFTEFFNQAEGGTFGESCELAAALEAVLDERALDMPDCVFQHSPLPGNKMQVTAVSMESSSTPS</sequence>
<dbReference type="GO" id="GO:0005634">
    <property type="term" value="C:nucleus"/>
    <property type="evidence" value="ECO:0007669"/>
    <property type="project" value="UniProtKB-SubCell"/>
</dbReference>
<dbReference type="AlphaFoldDB" id="A0AAV1JX40"/>
<evidence type="ECO:0000256" key="3">
    <source>
        <dbReference type="SAM" id="MobiDB-lite"/>
    </source>
</evidence>
<proteinExistence type="predicted"/>
<gene>
    <name evidence="5" type="ORF">LNINA_LOCUS12843</name>
</gene>